<dbReference type="Pfam" id="PF09430">
    <property type="entry name" value="EMC7_beta-sandw"/>
    <property type="match status" value="1"/>
</dbReference>
<gene>
    <name evidence="10" type="ORF">ALECFALPRED_006092</name>
</gene>
<dbReference type="OrthoDB" id="27095at2759"/>
<evidence type="ECO:0000256" key="4">
    <source>
        <dbReference type="ARBA" id="ARBA00022989"/>
    </source>
</evidence>
<dbReference type="InterPro" id="IPR019008">
    <property type="entry name" value="Beta_sandwich_EMC7"/>
</dbReference>
<keyword evidence="5 7" id="KW-0472">Membrane</keyword>
<organism evidence="10 11">
    <name type="scientific">Alectoria fallacina</name>
    <dbReference type="NCBI Taxonomy" id="1903189"/>
    <lineage>
        <taxon>Eukaryota</taxon>
        <taxon>Fungi</taxon>
        <taxon>Dikarya</taxon>
        <taxon>Ascomycota</taxon>
        <taxon>Pezizomycotina</taxon>
        <taxon>Lecanoromycetes</taxon>
        <taxon>OSLEUM clade</taxon>
        <taxon>Lecanoromycetidae</taxon>
        <taxon>Lecanorales</taxon>
        <taxon>Lecanorineae</taxon>
        <taxon>Parmeliaceae</taxon>
        <taxon>Alectoria</taxon>
    </lineage>
</organism>
<sequence length="244" mass="26547">MLFFSSYLLFSLLPPLISAATLTLTLSVPPHIPALPPSTTAILTTHGQRIKAPVTRRNTFVFRNLTSPEDPASLDAAAGTTTTTATISYLLDIACRDYDFMSYGVDVRSDGVVQVYRVSRGGIVTGEKVTVGEEPVEVRVLRSREYYEARAGFSPLDLLKNPMILIAVVGLAFVVGMPYLMDSMDPEMKKEFEEQQKKSILSGGASTANPLQNFDMAGWMAAKTSGKNGETSEEGSGRDVRRRG</sequence>
<accession>A0A8H3INT3</accession>
<keyword evidence="2 7" id="KW-0812">Transmembrane</keyword>
<dbReference type="Proteomes" id="UP000664203">
    <property type="component" value="Unassembled WGS sequence"/>
</dbReference>
<dbReference type="PANTHER" id="PTHR13605:SF4">
    <property type="entry name" value="ER MEMBRANE PROTEIN COMPLEX SUBUNIT 7"/>
    <property type="match status" value="1"/>
</dbReference>
<keyword evidence="3 8" id="KW-0732">Signal</keyword>
<evidence type="ECO:0000313" key="11">
    <source>
        <dbReference type="Proteomes" id="UP000664203"/>
    </source>
</evidence>
<evidence type="ECO:0000256" key="3">
    <source>
        <dbReference type="ARBA" id="ARBA00022729"/>
    </source>
</evidence>
<evidence type="ECO:0000313" key="10">
    <source>
        <dbReference type="EMBL" id="CAF9934792.1"/>
    </source>
</evidence>
<keyword evidence="11" id="KW-1185">Reference proteome</keyword>
<name>A0A8H3INT3_9LECA</name>
<dbReference type="InterPro" id="IPR039163">
    <property type="entry name" value="EMC7"/>
</dbReference>
<keyword evidence="4 7" id="KW-1133">Transmembrane helix</keyword>
<proteinExistence type="predicted"/>
<feature type="domain" description="ER membrane protein complex subunit 7 beta-sandwich" evidence="9">
    <location>
        <begin position="35"/>
        <end position="166"/>
    </location>
</feature>
<evidence type="ECO:0000259" key="9">
    <source>
        <dbReference type="Pfam" id="PF09430"/>
    </source>
</evidence>
<evidence type="ECO:0000256" key="8">
    <source>
        <dbReference type="SAM" id="SignalP"/>
    </source>
</evidence>
<reference evidence="10" key="1">
    <citation type="submission" date="2021-03" db="EMBL/GenBank/DDBJ databases">
        <authorList>
            <person name="Tagirdzhanova G."/>
        </authorList>
    </citation>
    <scope>NUCLEOTIDE SEQUENCE</scope>
</reference>
<evidence type="ECO:0000256" key="7">
    <source>
        <dbReference type="SAM" id="Phobius"/>
    </source>
</evidence>
<evidence type="ECO:0000256" key="1">
    <source>
        <dbReference type="ARBA" id="ARBA00004167"/>
    </source>
</evidence>
<comment type="caution">
    <text evidence="10">The sequence shown here is derived from an EMBL/GenBank/DDBJ whole genome shotgun (WGS) entry which is preliminary data.</text>
</comment>
<feature type="compositionally biased region" description="Basic and acidic residues" evidence="6">
    <location>
        <begin position="235"/>
        <end position="244"/>
    </location>
</feature>
<feature type="transmembrane region" description="Helical" evidence="7">
    <location>
        <begin position="163"/>
        <end position="181"/>
    </location>
</feature>
<feature type="region of interest" description="Disordered" evidence="6">
    <location>
        <begin position="222"/>
        <end position="244"/>
    </location>
</feature>
<evidence type="ECO:0000256" key="5">
    <source>
        <dbReference type="ARBA" id="ARBA00023136"/>
    </source>
</evidence>
<comment type="subcellular location">
    <subcellularLocation>
        <location evidence="1">Membrane</location>
        <topology evidence="1">Single-pass membrane protein</topology>
    </subcellularLocation>
</comment>
<dbReference type="GO" id="GO:0072546">
    <property type="term" value="C:EMC complex"/>
    <property type="evidence" value="ECO:0007669"/>
    <property type="project" value="TreeGrafter"/>
</dbReference>
<feature type="signal peptide" evidence="8">
    <location>
        <begin position="1"/>
        <end position="19"/>
    </location>
</feature>
<dbReference type="AlphaFoldDB" id="A0A8H3INT3"/>
<dbReference type="PANTHER" id="PTHR13605">
    <property type="entry name" value="ER MEMBRANE PROTEIN COMPLEX SUBUNIT 7"/>
    <property type="match status" value="1"/>
</dbReference>
<dbReference type="EMBL" id="CAJPDR010000388">
    <property type="protein sequence ID" value="CAF9934792.1"/>
    <property type="molecule type" value="Genomic_DNA"/>
</dbReference>
<protein>
    <recommendedName>
        <fullName evidence="9">ER membrane protein complex subunit 7 beta-sandwich domain-containing protein</fullName>
    </recommendedName>
</protein>
<evidence type="ECO:0000256" key="6">
    <source>
        <dbReference type="SAM" id="MobiDB-lite"/>
    </source>
</evidence>
<evidence type="ECO:0000256" key="2">
    <source>
        <dbReference type="ARBA" id="ARBA00022692"/>
    </source>
</evidence>
<feature type="chain" id="PRO_5034836295" description="ER membrane protein complex subunit 7 beta-sandwich domain-containing protein" evidence="8">
    <location>
        <begin position="20"/>
        <end position="244"/>
    </location>
</feature>